<name>A0A0F9CF10_9ZZZZ</name>
<gene>
    <name evidence="2" type="ORF">LCGC14_2409560</name>
</gene>
<feature type="compositionally biased region" description="Basic and acidic residues" evidence="1">
    <location>
        <begin position="94"/>
        <end position="103"/>
    </location>
</feature>
<accession>A0A0F9CF10</accession>
<reference evidence="2" key="1">
    <citation type="journal article" date="2015" name="Nature">
        <title>Complex archaea that bridge the gap between prokaryotes and eukaryotes.</title>
        <authorList>
            <person name="Spang A."/>
            <person name="Saw J.H."/>
            <person name="Jorgensen S.L."/>
            <person name="Zaremba-Niedzwiedzka K."/>
            <person name="Martijn J."/>
            <person name="Lind A.E."/>
            <person name="van Eijk R."/>
            <person name="Schleper C."/>
            <person name="Guy L."/>
            <person name="Ettema T.J."/>
        </authorList>
    </citation>
    <scope>NUCLEOTIDE SEQUENCE</scope>
</reference>
<organism evidence="2">
    <name type="scientific">marine sediment metagenome</name>
    <dbReference type="NCBI Taxonomy" id="412755"/>
    <lineage>
        <taxon>unclassified sequences</taxon>
        <taxon>metagenomes</taxon>
        <taxon>ecological metagenomes</taxon>
    </lineage>
</organism>
<evidence type="ECO:0000256" key="1">
    <source>
        <dbReference type="SAM" id="MobiDB-lite"/>
    </source>
</evidence>
<proteinExistence type="predicted"/>
<comment type="caution">
    <text evidence="2">The sequence shown here is derived from an EMBL/GenBank/DDBJ whole genome shotgun (WGS) entry which is preliminary data.</text>
</comment>
<dbReference type="EMBL" id="LAZR01036376">
    <property type="protein sequence ID" value="KKL25012.1"/>
    <property type="molecule type" value="Genomic_DNA"/>
</dbReference>
<feature type="region of interest" description="Disordered" evidence="1">
    <location>
        <begin position="80"/>
        <end position="103"/>
    </location>
</feature>
<sequence>MSETKPKTEQHILLSHRGPFRLAIYDKDDELVTVWTQVKVDGGTAMGELLDAAKKVRERYWGTGTGLQEAIEQLDRAITEAGGWKEPQPSIAKAEGREEREKR</sequence>
<evidence type="ECO:0000313" key="2">
    <source>
        <dbReference type="EMBL" id="KKL25012.1"/>
    </source>
</evidence>
<protein>
    <submittedName>
        <fullName evidence="2">Uncharacterized protein</fullName>
    </submittedName>
</protein>
<dbReference type="AlphaFoldDB" id="A0A0F9CF10"/>